<feature type="compositionally biased region" description="Polar residues" evidence="1">
    <location>
        <begin position="47"/>
        <end position="57"/>
    </location>
</feature>
<evidence type="ECO:0000313" key="2">
    <source>
        <dbReference type="EMBL" id="OMD43283.1"/>
    </source>
</evidence>
<protein>
    <recommendedName>
        <fullName evidence="4">Transposase</fullName>
    </recommendedName>
</protein>
<proteinExistence type="predicted"/>
<organism evidence="2 3">
    <name type="scientific">Paenibacillus odorifer</name>
    <dbReference type="NCBI Taxonomy" id="189426"/>
    <lineage>
        <taxon>Bacteria</taxon>
        <taxon>Bacillati</taxon>
        <taxon>Bacillota</taxon>
        <taxon>Bacilli</taxon>
        <taxon>Bacillales</taxon>
        <taxon>Paenibacillaceae</taxon>
        <taxon>Paenibacillus</taxon>
    </lineage>
</organism>
<sequence>MREFIKDSNLVSANNEQNALKDLFTKTIQEMLEAEMDTHLGYGSMKSGRSSHQTVSTERVGKR</sequence>
<name>A0ABX3H3I9_9BACL</name>
<feature type="region of interest" description="Disordered" evidence="1">
    <location>
        <begin position="40"/>
        <end position="63"/>
    </location>
</feature>
<dbReference type="EMBL" id="MPTD01000053">
    <property type="protein sequence ID" value="OMD43283.1"/>
    <property type="molecule type" value="Genomic_DNA"/>
</dbReference>
<evidence type="ECO:0000313" key="3">
    <source>
        <dbReference type="Proteomes" id="UP000187313"/>
    </source>
</evidence>
<comment type="caution">
    <text evidence="2">The sequence shown here is derived from an EMBL/GenBank/DDBJ whole genome shotgun (WGS) entry which is preliminary data.</text>
</comment>
<keyword evidence="3" id="KW-1185">Reference proteome</keyword>
<gene>
    <name evidence="2" type="ORF">BSK51_30595</name>
</gene>
<evidence type="ECO:0008006" key="4">
    <source>
        <dbReference type="Google" id="ProtNLM"/>
    </source>
</evidence>
<evidence type="ECO:0000256" key="1">
    <source>
        <dbReference type="SAM" id="MobiDB-lite"/>
    </source>
</evidence>
<dbReference type="Proteomes" id="UP000187313">
    <property type="component" value="Unassembled WGS sequence"/>
</dbReference>
<accession>A0ABX3H3I9</accession>
<reference evidence="2 3" key="1">
    <citation type="submission" date="2016-10" db="EMBL/GenBank/DDBJ databases">
        <title>Paenibacillus species isolates.</title>
        <authorList>
            <person name="Beno S.M."/>
        </authorList>
    </citation>
    <scope>NUCLEOTIDE SEQUENCE [LARGE SCALE GENOMIC DNA]</scope>
    <source>
        <strain evidence="2 3">FSL R5-0923</strain>
    </source>
</reference>